<dbReference type="RefSeq" id="WP_407069416.1">
    <property type="nucleotide sequence ID" value="NZ_JBJJXE010000014.1"/>
</dbReference>
<name>A0ABW8U7P8_9GAMM</name>
<dbReference type="Proteomes" id="UP001624684">
    <property type="component" value="Unassembled WGS sequence"/>
</dbReference>
<comment type="caution">
    <text evidence="1">The sequence shown here is derived from an EMBL/GenBank/DDBJ whole genome shotgun (WGS) entry which is preliminary data.</text>
</comment>
<accession>A0ABW8U7P8</accession>
<reference evidence="1 2" key="1">
    <citation type="submission" date="2024-11" db="EMBL/GenBank/DDBJ databases">
        <title>First Report of Moraxella oculi in Brazil in an Infectious Bovine Keratoconjunctivitis Outbreak.</title>
        <authorList>
            <person name="Carvalho C.V."/>
            <person name="Domingues R."/>
            <person name="Coutinho C."/>
            <person name="Honorio N.T.B.S."/>
            <person name="Faza D.R.L.R."/>
            <person name="Carvalho W.A."/>
            <person name="Machado A.B.F."/>
            <person name="Martins M.F."/>
            <person name="Gaspar E.B."/>
        </authorList>
    </citation>
    <scope>NUCLEOTIDE SEQUENCE [LARGE SCALE GENOMIC DNA]</scope>
    <source>
        <strain evidence="1 2">2117LE</strain>
    </source>
</reference>
<protein>
    <submittedName>
        <fullName evidence="1">Uncharacterized protein</fullName>
    </submittedName>
</protein>
<dbReference type="EMBL" id="JBJJXE010000014">
    <property type="protein sequence ID" value="MFL1732895.1"/>
    <property type="molecule type" value="Genomic_DNA"/>
</dbReference>
<evidence type="ECO:0000313" key="2">
    <source>
        <dbReference type="Proteomes" id="UP001624684"/>
    </source>
</evidence>
<keyword evidence="2" id="KW-1185">Reference proteome</keyword>
<proteinExistence type="predicted"/>
<gene>
    <name evidence="1" type="ORF">ACJHVH_07825</name>
</gene>
<organism evidence="1 2">
    <name type="scientific">Moraxella oculi</name>
    <dbReference type="NCBI Taxonomy" id="2940516"/>
    <lineage>
        <taxon>Bacteria</taxon>
        <taxon>Pseudomonadati</taxon>
        <taxon>Pseudomonadota</taxon>
        <taxon>Gammaproteobacteria</taxon>
        <taxon>Moraxellales</taxon>
        <taxon>Moraxellaceae</taxon>
        <taxon>Moraxella</taxon>
    </lineage>
</organism>
<evidence type="ECO:0000313" key="1">
    <source>
        <dbReference type="EMBL" id="MFL1732895.1"/>
    </source>
</evidence>
<sequence length="118" mass="13133">MNVVINNGTTANLNQTTSNTNTNAQNIGHDRLTPSIAISANDVECYAYNFGMASEQFCLLGQAMDLLHHHKDDWTSFEILCELIQQACYNMANNAERNKKDLLALLPTARQPNHNKPA</sequence>